<gene>
    <name evidence="3" type="ORF">FHX41_1237</name>
</gene>
<dbReference type="RefSeq" id="WP_185758650.1">
    <property type="nucleotide sequence ID" value="NZ_VFPO01000001.1"/>
</dbReference>
<sequence>MKISAYWKSVIASLAPVLATVQAAADDGAFDSSEGITIAIALLIAFGVYRVPNKQA</sequence>
<dbReference type="Proteomes" id="UP000316706">
    <property type="component" value="Unassembled WGS sequence"/>
</dbReference>
<feature type="transmembrane region" description="Helical" evidence="1">
    <location>
        <begin position="35"/>
        <end position="52"/>
    </location>
</feature>
<comment type="caution">
    <text evidence="3">The sequence shown here is derived from an EMBL/GenBank/DDBJ whole genome shotgun (WGS) entry which is preliminary data.</text>
</comment>
<evidence type="ECO:0000256" key="2">
    <source>
        <dbReference type="SAM" id="SignalP"/>
    </source>
</evidence>
<organism evidence="3 4">
    <name type="scientific">Actinomadura hallensis</name>
    <dbReference type="NCBI Taxonomy" id="337895"/>
    <lineage>
        <taxon>Bacteria</taxon>
        <taxon>Bacillati</taxon>
        <taxon>Actinomycetota</taxon>
        <taxon>Actinomycetes</taxon>
        <taxon>Streptosporangiales</taxon>
        <taxon>Thermomonosporaceae</taxon>
        <taxon>Actinomadura</taxon>
    </lineage>
</organism>
<feature type="chain" id="PRO_5022188468" evidence="2">
    <location>
        <begin position="26"/>
        <end position="56"/>
    </location>
</feature>
<keyword evidence="1" id="KW-0812">Transmembrane</keyword>
<keyword evidence="1" id="KW-1133">Transmembrane helix</keyword>
<feature type="signal peptide" evidence="2">
    <location>
        <begin position="1"/>
        <end position="25"/>
    </location>
</feature>
<proteinExistence type="predicted"/>
<evidence type="ECO:0000313" key="3">
    <source>
        <dbReference type="EMBL" id="TQM67619.1"/>
    </source>
</evidence>
<dbReference type="AlphaFoldDB" id="A0A543IAK8"/>
<keyword evidence="4" id="KW-1185">Reference proteome</keyword>
<accession>A0A543IAK8</accession>
<evidence type="ECO:0000313" key="4">
    <source>
        <dbReference type="Proteomes" id="UP000316706"/>
    </source>
</evidence>
<keyword evidence="2" id="KW-0732">Signal</keyword>
<protein>
    <submittedName>
        <fullName evidence="3">Uncharacterized protein</fullName>
    </submittedName>
</protein>
<name>A0A543IAK8_9ACTN</name>
<reference evidence="3 4" key="1">
    <citation type="submission" date="2019-06" db="EMBL/GenBank/DDBJ databases">
        <title>Sequencing the genomes of 1000 actinobacteria strains.</title>
        <authorList>
            <person name="Klenk H.-P."/>
        </authorList>
    </citation>
    <scope>NUCLEOTIDE SEQUENCE [LARGE SCALE GENOMIC DNA]</scope>
    <source>
        <strain evidence="3 4">DSM 45043</strain>
    </source>
</reference>
<dbReference type="EMBL" id="VFPO01000001">
    <property type="protein sequence ID" value="TQM67619.1"/>
    <property type="molecule type" value="Genomic_DNA"/>
</dbReference>
<keyword evidence="1" id="KW-0472">Membrane</keyword>
<evidence type="ECO:0000256" key="1">
    <source>
        <dbReference type="SAM" id="Phobius"/>
    </source>
</evidence>